<dbReference type="PANTHER" id="PTHR48105">
    <property type="entry name" value="THIOREDOXIN REDUCTASE 1-RELATED-RELATED"/>
    <property type="match status" value="1"/>
</dbReference>
<keyword evidence="1" id="KW-0285">Flavoprotein</keyword>
<dbReference type="InterPro" id="IPR050097">
    <property type="entry name" value="Ferredoxin-NADP_redctase_2"/>
</dbReference>
<dbReference type="InterPro" id="IPR023753">
    <property type="entry name" value="FAD/NAD-binding_dom"/>
</dbReference>
<reference evidence="4 5" key="1">
    <citation type="submission" date="2022-03" db="EMBL/GenBank/DDBJ databases">
        <title>Chryseobacterium sp. isolated from the Andong Sikhe.</title>
        <authorList>
            <person name="Won M."/>
            <person name="Kim S.-J."/>
            <person name="Kwon S.-W."/>
        </authorList>
    </citation>
    <scope>NUCLEOTIDE SEQUENCE [LARGE SCALE GENOMIC DNA]</scope>
    <source>
        <strain evidence="4 5">ADR-1</strain>
    </source>
</reference>
<dbReference type="Pfam" id="PF07992">
    <property type="entry name" value="Pyr_redox_2"/>
    <property type="match status" value="1"/>
</dbReference>
<keyword evidence="2" id="KW-0560">Oxidoreductase</keyword>
<keyword evidence="5" id="KW-1185">Reference proteome</keyword>
<accession>A0ABY4BEJ4</accession>
<organism evidence="4 5">
    <name type="scientific">Chryseobacterium oryzae</name>
    <dbReference type="NCBI Taxonomy" id="2929799"/>
    <lineage>
        <taxon>Bacteria</taxon>
        <taxon>Pseudomonadati</taxon>
        <taxon>Bacteroidota</taxon>
        <taxon>Flavobacteriia</taxon>
        <taxon>Flavobacteriales</taxon>
        <taxon>Weeksellaceae</taxon>
        <taxon>Chryseobacterium group</taxon>
        <taxon>Chryseobacterium</taxon>
    </lineage>
</organism>
<dbReference type="InterPro" id="IPR036188">
    <property type="entry name" value="FAD/NAD-bd_sf"/>
</dbReference>
<dbReference type="SUPFAM" id="SSF51905">
    <property type="entry name" value="FAD/NAD(P)-binding domain"/>
    <property type="match status" value="2"/>
</dbReference>
<dbReference type="PRINTS" id="PR00368">
    <property type="entry name" value="FADPNR"/>
</dbReference>
<dbReference type="EMBL" id="CP094529">
    <property type="protein sequence ID" value="UOE37169.1"/>
    <property type="molecule type" value="Genomic_DNA"/>
</dbReference>
<evidence type="ECO:0000313" key="4">
    <source>
        <dbReference type="EMBL" id="UOE37169.1"/>
    </source>
</evidence>
<evidence type="ECO:0000313" key="5">
    <source>
        <dbReference type="Proteomes" id="UP000831068"/>
    </source>
</evidence>
<evidence type="ECO:0000256" key="2">
    <source>
        <dbReference type="ARBA" id="ARBA00023002"/>
    </source>
</evidence>
<name>A0ABY4BEJ4_9FLAO</name>
<dbReference type="PRINTS" id="PR00469">
    <property type="entry name" value="PNDRDTASEII"/>
</dbReference>
<evidence type="ECO:0000256" key="1">
    <source>
        <dbReference type="ARBA" id="ARBA00022630"/>
    </source>
</evidence>
<proteinExistence type="predicted"/>
<protein>
    <submittedName>
        <fullName evidence="4">NAD(P)/FAD-dependent oxidoreductase</fullName>
    </submittedName>
</protein>
<dbReference type="RefSeq" id="WP_243575668.1">
    <property type="nucleotide sequence ID" value="NZ_CP094529.1"/>
</dbReference>
<dbReference type="Gene3D" id="3.50.50.60">
    <property type="entry name" value="FAD/NAD(P)-binding domain"/>
    <property type="match status" value="2"/>
</dbReference>
<gene>
    <name evidence="4" type="ORF">MTP08_08815</name>
</gene>
<dbReference type="Proteomes" id="UP000831068">
    <property type="component" value="Chromosome"/>
</dbReference>
<sequence>MKNSDLLDVIIVGGSYAGLSAAMSLGRSLRNVLVLDNGKPCNRQTPYSHNFITHDGEKPLEILKNAKKQVENYDTITFFEGLAIEGKKTENGFEVITENGESFKAKKLIFATGITDDIPNIKGFKECWGISLIHCPYCHGYEFRNRKTAIIANGDRGFHLSSIIKNLTDDITIFTRGEACFTEEQLQKLSENKISIIETEIEEMVHHKGNVDYLSLNNGEKLNFDAVYGAFHFKQHSDIPGSLGCKFTEHGHLVVDHKQMTTEAGIYACGDNSSILRSVANAVHTGNFTGAMVNMELSNEVF</sequence>
<feature type="domain" description="FAD/NAD(P)-binding" evidence="3">
    <location>
        <begin position="8"/>
        <end position="286"/>
    </location>
</feature>
<evidence type="ECO:0000259" key="3">
    <source>
        <dbReference type="Pfam" id="PF07992"/>
    </source>
</evidence>